<evidence type="ECO:0000313" key="1">
    <source>
        <dbReference type="EMBL" id="CCD55368.1"/>
    </source>
</evidence>
<evidence type="ECO:0000313" key="2">
    <source>
        <dbReference type="Proteomes" id="UP000008177"/>
    </source>
</evidence>
<proteinExistence type="predicted"/>
<reference evidence="2" key="1">
    <citation type="journal article" date="2011" name="PLoS Genet.">
        <title>Genomic analysis of the necrotrophic fungal pathogens Sclerotinia sclerotiorum and Botrytis cinerea.</title>
        <authorList>
            <person name="Amselem J."/>
            <person name="Cuomo C.A."/>
            <person name="van Kan J.A."/>
            <person name="Viaud M."/>
            <person name="Benito E.P."/>
            <person name="Couloux A."/>
            <person name="Coutinho P.M."/>
            <person name="de Vries R.P."/>
            <person name="Dyer P.S."/>
            <person name="Fillinger S."/>
            <person name="Fournier E."/>
            <person name="Gout L."/>
            <person name="Hahn M."/>
            <person name="Kohn L."/>
            <person name="Lapalu N."/>
            <person name="Plummer K.M."/>
            <person name="Pradier J.M."/>
            <person name="Quevillon E."/>
            <person name="Sharon A."/>
            <person name="Simon A."/>
            <person name="ten Have A."/>
            <person name="Tudzynski B."/>
            <person name="Tudzynski P."/>
            <person name="Wincker P."/>
            <person name="Andrew M."/>
            <person name="Anthouard V."/>
            <person name="Beever R.E."/>
            <person name="Beffa R."/>
            <person name="Benoit I."/>
            <person name="Bouzid O."/>
            <person name="Brault B."/>
            <person name="Chen Z."/>
            <person name="Choquer M."/>
            <person name="Collemare J."/>
            <person name="Cotton P."/>
            <person name="Danchin E.G."/>
            <person name="Da Silva C."/>
            <person name="Gautier A."/>
            <person name="Giraud C."/>
            <person name="Giraud T."/>
            <person name="Gonzalez C."/>
            <person name="Grossetete S."/>
            <person name="Guldener U."/>
            <person name="Henrissat B."/>
            <person name="Howlett B.J."/>
            <person name="Kodira C."/>
            <person name="Kretschmer M."/>
            <person name="Lappartient A."/>
            <person name="Leroch M."/>
            <person name="Levis C."/>
            <person name="Mauceli E."/>
            <person name="Neuveglise C."/>
            <person name="Oeser B."/>
            <person name="Pearson M."/>
            <person name="Poulain J."/>
            <person name="Poussereau N."/>
            <person name="Quesneville H."/>
            <person name="Rascle C."/>
            <person name="Schumacher J."/>
            <person name="Segurens B."/>
            <person name="Sexton A."/>
            <person name="Silva E."/>
            <person name="Sirven C."/>
            <person name="Soanes D.M."/>
            <person name="Talbot N.J."/>
            <person name="Templeton M."/>
            <person name="Yandava C."/>
            <person name="Yarden O."/>
            <person name="Zeng Q."/>
            <person name="Rollins J.A."/>
            <person name="Lebrun M.H."/>
            <person name="Dickman M."/>
        </authorList>
    </citation>
    <scope>NUCLEOTIDE SEQUENCE [LARGE SCALE GENOMIC DNA]</scope>
    <source>
        <strain evidence="2">T4</strain>
    </source>
</reference>
<protein>
    <submittedName>
        <fullName evidence="1">Uncharacterized protein</fullName>
    </submittedName>
</protein>
<gene>
    <name evidence="1" type="ORF">BofuT4_P157640.1</name>
</gene>
<dbReference type="Proteomes" id="UP000008177">
    <property type="component" value="Unplaced contigs"/>
</dbReference>
<dbReference type="InParanoid" id="G2YUS0"/>
<name>G2YUS0_BOTF4</name>
<sequence>MLLAAFVISASEPVKAAKAVLCINQESFSVASKQYRRAFRCCKPGQCQPDDDTSFVWFDFERDSLLIDYNLAVELWSSREDQLANRINPLLYTSIRWFPDDEVKRIRNLAWYMDRYRVPRDEYIWKLFTGLKK</sequence>
<dbReference type="EMBL" id="FQ790354">
    <property type="protein sequence ID" value="CCD55368.1"/>
    <property type="molecule type" value="Genomic_DNA"/>
</dbReference>
<accession>G2YUS0</accession>
<organism evidence="1 2">
    <name type="scientific">Botryotinia fuckeliana (strain T4)</name>
    <name type="common">Noble rot fungus</name>
    <name type="synonym">Botrytis cinerea</name>
    <dbReference type="NCBI Taxonomy" id="999810"/>
    <lineage>
        <taxon>Eukaryota</taxon>
        <taxon>Fungi</taxon>
        <taxon>Dikarya</taxon>
        <taxon>Ascomycota</taxon>
        <taxon>Pezizomycotina</taxon>
        <taxon>Leotiomycetes</taxon>
        <taxon>Helotiales</taxon>
        <taxon>Sclerotiniaceae</taxon>
        <taxon>Botrytis</taxon>
    </lineage>
</organism>
<dbReference type="AlphaFoldDB" id="G2YUS0"/>
<dbReference type="OrthoDB" id="3546385at2759"/>
<dbReference type="HOGENOM" id="CLU_1906443_0_0_1"/>